<keyword evidence="4 5" id="KW-0472">Membrane</keyword>
<evidence type="ECO:0000256" key="5">
    <source>
        <dbReference type="SAM" id="Phobius"/>
    </source>
</evidence>
<dbReference type="InterPro" id="IPR003689">
    <property type="entry name" value="ZIP"/>
</dbReference>
<organism evidence="7">
    <name type="scientific">Theileria annulata</name>
    <dbReference type="NCBI Taxonomy" id="5874"/>
    <lineage>
        <taxon>Eukaryota</taxon>
        <taxon>Sar</taxon>
        <taxon>Alveolata</taxon>
        <taxon>Apicomplexa</taxon>
        <taxon>Aconoidasida</taxon>
        <taxon>Piroplasmida</taxon>
        <taxon>Theileriidae</taxon>
        <taxon>Theileria</taxon>
    </lineage>
</organism>
<evidence type="ECO:0000313" key="7">
    <source>
        <dbReference type="EMBL" id="SVP93653.1"/>
    </source>
</evidence>
<dbReference type="PANTHER" id="PTHR11040:SF140">
    <property type="entry name" value="ZRT (ZRT), IRT- (IRT-) LIKE PROTEIN TRANSPORTER"/>
    <property type="match status" value="1"/>
</dbReference>
<dbReference type="GO" id="GO:0005385">
    <property type="term" value="F:zinc ion transmembrane transporter activity"/>
    <property type="evidence" value="ECO:0007669"/>
    <property type="project" value="TreeGrafter"/>
</dbReference>
<sequence length="315" mass="35325">MYNKIVLSVAIFLETIFFCYAPKIAHKFPKFRSKWINVENINNAISGALLSLSITHLLPEVFESQDDTFKIFNSLDTRGFIIFAPILLLVLIDFLPGENYHETKTEENAENPTKEEFCLCCQYEENPKTVKSSQSCQTTNYSVDVLDSKKLVNDSILSIVKQIFGSRTIYLLVAFYGHSILEGSLIGSERGSNVWAIGFGIIAHKWAESILLTSLLSDSFKSEILKTAYIVVFSFCVPIGVLIGYYTVSLSNKVCYSVFTSLAVGFFIYLSFELFTGNKGQKPSSRAILWSFFIFGAAVMSIVLATSKVLENRIQ</sequence>
<dbReference type="Pfam" id="PF02535">
    <property type="entry name" value="Zip"/>
    <property type="match status" value="1"/>
</dbReference>
<gene>
    <name evidence="7" type="ORF">TAT_000264600</name>
    <name evidence="6" type="ORF">TAV_000264900</name>
</gene>
<name>A0A3B0MTW3_THEAN</name>
<protein>
    <submittedName>
        <fullName evidence="7">(Zn) transporter protein, putative</fullName>
    </submittedName>
</protein>
<dbReference type="GO" id="GO:0016020">
    <property type="term" value="C:membrane"/>
    <property type="evidence" value="ECO:0007669"/>
    <property type="project" value="UniProtKB-SubCell"/>
</dbReference>
<accession>A0A3B0MTW3</accession>
<evidence type="ECO:0000256" key="1">
    <source>
        <dbReference type="ARBA" id="ARBA00004141"/>
    </source>
</evidence>
<dbReference type="EMBL" id="UIVT01000003">
    <property type="protein sequence ID" value="SVP93653.1"/>
    <property type="molecule type" value="Genomic_DNA"/>
</dbReference>
<feature type="transmembrane region" description="Helical" evidence="5">
    <location>
        <begin position="78"/>
        <end position="95"/>
    </location>
</feature>
<feature type="transmembrane region" description="Helical" evidence="5">
    <location>
        <begin position="228"/>
        <end position="248"/>
    </location>
</feature>
<feature type="transmembrane region" description="Helical" evidence="5">
    <location>
        <begin position="287"/>
        <end position="306"/>
    </location>
</feature>
<evidence type="ECO:0000256" key="4">
    <source>
        <dbReference type="ARBA" id="ARBA00023136"/>
    </source>
</evidence>
<feature type="transmembrane region" description="Helical" evidence="5">
    <location>
        <begin position="6"/>
        <end position="21"/>
    </location>
</feature>
<dbReference type="EMBL" id="UIVS01000003">
    <property type="protein sequence ID" value="SVP92851.1"/>
    <property type="molecule type" value="Genomic_DNA"/>
</dbReference>
<dbReference type="VEuPathDB" id="PiroplasmaDB:TA04965"/>
<reference evidence="7" key="1">
    <citation type="submission" date="2018-07" db="EMBL/GenBank/DDBJ databases">
        <authorList>
            <person name="Quirk P.G."/>
            <person name="Krulwich T.A."/>
        </authorList>
    </citation>
    <scope>NUCLEOTIDE SEQUENCE</scope>
    <source>
        <strain evidence="7">Anand</strain>
    </source>
</reference>
<evidence type="ECO:0000256" key="2">
    <source>
        <dbReference type="ARBA" id="ARBA00022692"/>
    </source>
</evidence>
<evidence type="ECO:0000256" key="3">
    <source>
        <dbReference type="ARBA" id="ARBA00022989"/>
    </source>
</evidence>
<keyword evidence="2 5" id="KW-0812">Transmembrane</keyword>
<feature type="transmembrane region" description="Helical" evidence="5">
    <location>
        <begin position="254"/>
        <end position="275"/>
    </location>
</feature>
<dbReference type="AlphaFoldDB" id="A0A3B0MTW3"/>
<proteinExistence type="predicted"/>
<evidence type="ECO:0000313" key="6">
    <source>
        <dbReference type="EMBL" id="SVP92851.1"/>
    </source>
</evidence>
<keyword evidence="3 5" id="KW-1133">Transmembrane helix</keyword>
<comment type="subcellular location">
    <subcellularLocation>
        <location evidence="1">Membrane</location>
        <topology evidence="1">Multi-pass membrane protein</topology>
    </subcellularLocation>
</comment>
<dbReference type="PANTHER" id="PTHR11040">
    <property type="entry name" value="ZINC/IRON TRANSPORTER"/>
    <property type="match status" value="1"/>
</dbReference>